<dbReference type="PRINTS" id="PR00463">
    <property type="entry name" value="EP450I"/>
</dbReference>
<evidence type="ECO:0008006" key="11">
    <source>
        <dbReference type="Google" id="ProtNLM"/>
    </source>
</evidence>
<dbReference type="InterPro" id="IPR002401">
    <property type="entry name" value="Cyt_P450_E_grp-I"/>
</dbReference>
<dbReference type="InterPro" id="IPR050364">
    <property type="entry name" value="Cytochrome_P450_fung"/>
</dbReference>
<keyword evidence="4" id="KW-0349">Heme</keyword>
<protein>
    <recommendedName>
        <fullName evidence="11">Cytochrome P450</fullName>
    </recommendedName>
</protein>
<evidence type="ECO:0000256" key="1">
    <source>
        <dbReference type="ARBA" id="ARBA00001971"/>
    </source>
</evidence>
<dbReference type="GO" id="GO:0016705">
    <property type="term" value="F:oxidoreductase activity, acting on paired donors, with incorporation or reduction of molecular oxygen"/>
    <property type="evidence" value="ECO:0007669"/>
    <property type="project" value="InterPro"/>
</dbReference>
<evidence type="ECO:0000256" key="7">
    <source>
        <dbReference type="ARBA" id="ARBA00023004"/>
    </source>
</evidence>
<dbReference type="PANTHER" id="PTHR46300">
    <property type="entry name" value="P450, PUTATIVE (EUROFUNG)-RELATED-RELATED"/>
    <property type="match status" value="1"/>
</dbReference>
<dbReference type="Gene3D" id="1.10.630.10">
    <property type="entry name" value="Cytochrome P450"/>
    <property type="match status" value="1"/>
</dbReference>
<sequence length="452" mass="51402">MSLLAILLTVVVFAAVRLISYRRKFPLPPGPRADPILGHTRLLPAQHQAETFHEWAKTYGDLMYLKVFSRDMVVIGSFKTAQNLLDNRGANYCCRPPFIVWELMGSWPTLTFLPYGKLFLKHRKMFQQYFGRKESLAFADMVAEEARLLVLNFASAAPGSHLHYAHRFTTSNIMRVACGKQIKSDDDPFMKLAMDLSQAVNNSGPVGNTFVDIFPWLRHFPSWFPGTYYASFASSCRKTFRKLHHYPVQYVQAQLKDGNVERSFVSELLNKLGDTPDADELENIRGASATVFGAGEDTFTKRRGCNTQSFATLTVFFLVMILHPEYQERAYQEIITIIGKGRLPEYRDRESLPFVECILQETIRWHPVLSLGVPHRSLENDIYNDFFIPKGTIMIPNVLGMSLDDTVYSDPSAFNPTRFLPAPEGKDEPHFTAAWGFGRRLAVLPKARPEAD</sequence>
<evidence type="ECO:0000256" key="3">
    <source>
        <dbReference type="ARBA" id="ARBA00010617"/>
    </source>
</evidence>
<comment type="similarity">
    <text evidence="3">Belongs to the cytochrome P450 family.</text>
</comment>
<dbReference type="GO" id="GO:0020037">
    <property type="term" value="F:heme binding"/>
    <property type="evidence" value="ECO:0007669"/>
    <property type="project" value="InterPro"/>
</dbReference>
<dbReference type="GO" id="GO:0004497">
    <property type="term" value="F:monooxygenase activity"/>
    <property type="evidence" value="ECO:0007669"/>
    <property type="project" value="UniProtKB-KW"/>
</dbReference>
<keyword evidence="10" id="KW-1185">Reference proteome</keyword>
<organism evidence="9 10">
    <name type="scientific">Paramarasmius palmivorus</name>
    <dbReference type="NCBI Taxonomy" id="297713"/>
    <lineage>
        <taxon>Eukaryota</taxon>
        <taxon>Fungi</taxon>
        <taxon>Dikarya</taxon>
        <taxon>Basidiomycota</taxon>
        <taxon>Agaricomycotina</taxon>
        <taxon>Agaricomycetes</taxon>
        <taxon>Agaricomycetidae</taxon>
        <taxon>Agaricales</taxon>
        <taxon>Marasmiineae</taxon>
        <taxon>Marasmiaceae</taxon>
        <taxon>Paramarasmius</taxon>
    </lineage>
</organism>
<gene>
    <name evidence="9" type="ORF">VNI00_009292</name>
</gene>
<evidence type="ECO:0000256" key="6">
    <source>
        <dbReference type="ARBA" id="ARBA00023002"/>
    </source>
</evidence>
<evidence type="ECO:0000313" key="10">
    <source>
        <dbReference type="Proteomes" id="UP001383192"/>
    </source>
</evidence>
<comment type="pathway">
    <text evidence="2">Secondary metabolite biosynthesis.</text>
</comment>
<evidence type="ECO:0000256" key="4">
    <source>
        <dbReference type="ARBA" id="ARBA00022617"/>
    </source>
</evidence>
<comment type="cofactor">
    <cofactor evidence="1">
        <name>heme</name>
        <dbReference type="ChEBI" id="CHEBI:30413"/>
    </cofactor>
</comment>
<keyword evidence="8" id="KW-0503">Monooxygenase</keyword>
<evidence type="ECO:0000313" key="9">
    <source>
        <dbReference type="EMBL" id="KAK7041426.1"/>
    </source>
</evidence>
<keyword evidence="5" id="KW-0479">Metal-binding</keyword>
<comment type="caution">
    <text evidence="9">The sequence shown here is derived from an EMBL/GenBank/DDBJ whole genome shotgun (WGS) entry which is preliminary data.</text>
</comment>
<name>A0AAW0CR26_9AGAR</name>
<accession>A0AAW0CR26</accession>
<dbReference type="GO" id="GO:0005506">
    <property type="term" value="F:iron ion binding"/>
    <property type="evidence" value="ECO:0007669"/>
    <property type="project" value="InterPro"/>
</dbReference>
<reference evidence="9 10" key="1">
    <citation type="submission" date="2024-01" db="EMBL/GenBank/DDBJ databases">
        <title>A draft genome for a cacao thread blight-causing isolate of Paramarasmius palmivorus.</title>
        <authorList>
            <person name="Baruah I.K."/>
            <person name="Bukari Y."/>
            <person name="Amoako-Attah I."/>
            <person name="Meinhardt L.W."/>
            <person name="Bailey B.A."/>
            <person name="Cohen S.P."/>
        </authorList>
    </citation>
    <scope>NUCLEOTIDE SEQUENCE [LARGE SCALE GENOMIC DNA]</scope>
    <source>
        <strain evidence="9 10">GH-12</strain>
    </source>
</reference>
<dbReference type="PANTHER" id="PTHR46300:SF5">
    <property type="entry name" value="CYTOCHROME P450"/>
    <property type="match status" value="1"/>
</dbReference>
<evidence type="ECO:0000256" key="8">
    <source>
        <dbReference type="ARBA" id="ARBA00023033"/>
    </source>
</evidence>
<keyword evidence="6" id="KW-0560">Oxidoreductase</keyword>
<dbReference type="SUPFAM" id="SSF48264">
    <property type="entry name" value="Cytochrome P450"/>
    <property type="match status" value="1"/>
</dbReference>
<dbReference type="InterPro" id="IPR001128">
    <property type="entry name" value="Cyt_P450"/>
</dbReference>
<dbReference type="Proteomes" id="UP001383192">
    <property type="component" value="Unassembled WGS sequence"/>
</dbReference>
<dbReference type="Pfam" id="PF00067">
    <property type="entry name" value="p450"/>
    <property type="match status" value="1"/>
</dbReference>
<evidence type="ECO:0000256" key="5">
    <source>
        <dbReference type="ARBA" id="ARBA00022723"/>
    </source>
</evidence>
<dbReference type="InterPro" id="IPR036396">
    <property type="entry name" value="Cyt_P450_sf"/>
</dbReference>
<evidence type="ECO:0000256" key="2">
    <source>
        <dbReference type="ARBA" id="ARBA00005179"/>
    </source>
</evidence>
<proteinExistence type="inferred from homology"/>
<dbReference type="EMBL" id="JAYKXP010000034">
    <property type="protein sequence ID" value="KAK7041426.1"/>
    <property type="molecule type" value="Genomic_DNA"/>
</dbReference>
<keyword evidence="7" id="KW-0408">Iron</keyword>
<dbReference type="AlphaFoldDB" id="A0AAW0CR26"/>